<dbReference type="Pfam" id="PF22936">
    <property type="entry name" value="Pol_BBD"/>
    <property type="match status" value="1"/>
</dbReference>
<dbReference type="PANTHER" id="PTHR42648:SF26">
    <property type="entry name" value="INTEGRASE CATALYTIC DOMAIN-CONTAINING PROTEIN"/>
    <property type="match status" value="1"/>
</dbReference>
<name>A0AAP0J318_9MAGN</name>
<comment type="caution">
    <text evidence="4">The sequence shown here is derived from an EMBL/GenBank/DDBJ whole genome shotgun (WGS) entry which is preliminary data.</text>
</comment>
<keyword evidence="5" id="KW-1185">Reference proteome</keyword>
<evidence type="ECO:0000256" key="2">
    <source>
        <dbReference type="SAM" id="MobiDB-lite"/>
    </source>
</evidence>
<dbReference type="PANTHER" id="PTHR42648">
    <property type="entry name" value="TRANSPOSASE, PUTATIVE-RELATED"/>
    <property type="match status" value="1"/>
</dbReference>
<dbReference type="InterPro" id="IPR039537">
    <property type="entry name" value="Retrotran_Ty1/copia-like"/>
</dbReference>
<dbReference type="PROSITE" id="PS50994">
    <property type="entry name" value="INTEGRASE"/>
    <property type="match status" value="1"/>
</dbReference>
<dbReference type="GO" id="GO:0003676">
    <property type="term" value="F:nucleic acid binding"/>
    <property type="evidence" value="ECO:0007669"/>
    <property type="project" value="InterPro"/>
</dbReference>
<gene>
    <name evidence="4" type="ORF">Scep_015324</name>
</gene>
<sequence length="723" mass="80153">MKELADNLAIAGAPMSNDDLISNTLAGLDGDYLPIISVLQDKESLRWPEFQASLLSFEATLGQIQGTQAVASLSINEETPSANSAEVKISNGGNMQHRSGGRGNQPYRGRGGKSRGRGGFRFQNNNKPTCQICGKFGHSAAVCYFRGDMKYMGSSSSSSQIHQDDPRSFMQSPPQQNPQQHSFYAACNQDRMCPGTPTSGASSHITSIHRKLNNCVPYGGNKLLIVGNGQSLGISGIGTALLPSSRSNLSFKNTLCVPQIQKNLISVSQLTHDNNVLMEFIARDCFVKDIKTKKVLLHGILHNGLSFFGSPGSSVVNNCAFLTVNKNLSSLWHARLGHPAQHTLQKVLQLVNVPAQSVEFCSSCPLGKSHALLFHSSLHNSTHVLDLIHTDLWGPSPVKSTSGYSYYVHFMDDCTRFTWIYPLKIKSDAFPAFLHFKKFVENQFSSKIKRVQSDWGGEYRSFKPFLDSCGIAFQHSCPHVHEQNGRAERKHRHIIEMCLTLFAHSNLPHMFWWDACEASVFLINRLPTRILKGMSPYEKLYHKPPDYSLLRVFGCSCFPYLRPYNSHKFQFRQRERLFLGYSSSHKGYKCLHKSGRLYITRHVVFNEEEFPYHMLFFTSSSTDRSESSSSIFLPTPSLSISTSFSSPNLSQDKSPSMSVADSAHASSQSNSSDQSTSDQSASPSLTTSPPGSDSHLPLSTDISESEVPLNTHPMITRSKDGIV</sequence>
<dbReference type="InterPro" id="IPR025724">
    <property type="entry name" value="GAG-pre-integrase_dom"/>
</dbReference>
<dbReference type="EMBL" id="JBBNAG010000006">
    <property type="protein sequence ID" value="KAK9126478.1"/>
    <property type="molecule type" value="Genomic_DNA"/>
</dbReference>
<proteinExistence type="predicted"/>
<dbReference type="Pfam" id="PF25597">
    <property type="entry name" value="SH3_retrovirus"/>
    <property type="match status" value="1"/>
</dbReference>
<feature type="domain" description="Integrase catalytic" evidence="3">
    <location>
        <begin position="379"/>
        <end position="544"/>
    </location>
</feature>
<dbReference type="InterPro" id="IPR036397">
    <property type="entry name" value="RNaseH_sf"/>
</dbReference>
<dbReference type="InterPro" id="IPR012337">
    <property type="entry name" value="RNaseH-like_sf"/>
</dbReference>
<dbReference type="GO" id="GO:0015074">
    <property type="term" value="P:DNA integration"/>
    <property type="evidence" value="ECO:0007669"/>
    <property type="project" value="InterPro"/>
</dbReference>
<feature type="region of interest" description="Disordered" evidence="2">
    <location>
        <begin position="154"/>
        <end position="180"/>
    </location>
</feature>
<evidence type="ECO:0000259" key="3">
    <source>
        <dbReference type="PROSITE" id="PS50994"/>
    </source>
</evidence>
<dbReference type="InterPro" id="IPR001584">
    <property type="entry name" value="Integrase_cat-core"/>
</dbReference>
<reference evidence="4 5" key="1">
    <citation type="submission" date="2024-01" db="EMBL/GenBank/DDBJ databases">
        <title>Genome assemblies of Stephania.</title>
        <authorList>
            <person name="Yang L."/>
        </authorList>
    </citation>
    <scope>NUCLEOTIDE SEQUENCE [LARGE SCALE GENOMIC DNA]</scope>
    <source>
        <strain evidence="4">JXDWG</strain>
        <tissue evidence="4">Leaf</tissue>
    </source>
</reference>
<protein>
    <recommendedName>
        <fullName evidence="3">Integrase catalytic domain-containing protein</fullName>
    </recommendedName>
</protein>
<dbReference type="AlphaFoldDB" id="A0AAP0J318"/>
<dbReference type="SUPFAM" id="SSF53098">
    <property type="entry name" value="Ribonuclease H-like"/>
    <property type="match status" value="1"/>
</dbReference>
<accession>A0AAP0J318</accession>
<feature type="compositionally biased region" description="Low complexity" evidence="2">
    <location>
        <begin position="171"/>
        <end position="180"/>
    </location>
</feature>
<keyword evidence="1" id="KW-0378">Hydrolase</keyword>
<dbReference type="Proteomes" id="UP001419268">
    <property type="component" value="Unassembled WGS sequence"/>
</dbReference>
<feature type="region of interest" description="Disordered" evidence="2">
    <location>
        <begin position="81"/>
        <end position="122"/>
    </location>
</feature>
<dbReference type="Pfam" id="PF00665">
    <property type="entry name" value="rve"/>
    <property type="match status" value="1"/>
</dbReference>
<feature type="region of interest" description="Disordered" evidence="2">
    <location>
        <begin position="644"/>
        <end position="723"/>
    </location>
</feature>
<dbReference type="GO" id="GO:0006508">
    <property type="term" value="P:proteolysis"/>
    <property type="evidence" value="ECO:0007669"/>
    <property type="project" value="UniProtKB-KW"/>
</dbReference>
<dbReference type="InterPro" id="IPR057670">
    <property type="entry name" value="SH3_retrovirus"/>
</dbReference>
<evidence type="ECO:0000256" key="1">
    <source>
        <dbReference type="ARBA" id="ARBA00022670"/>
    </source>
</evidence>
<dbReference type="Gene3D" id="3.30.420.10">
    <property type="entry name" value="Ribonuclease H-like superfamily/Ribonuclease H"/>
    <property type="match status" value="1"/>
</dbReference>
<dbReference type="GO" id="GO:0008233">
    <property type="term" value="F:peptidase activity"/>
    <property type="evidence" value="ECO:0007669"/>
    <property type="project" value="UniProtKB-KW"/>
</dbReference>
<evidence type="ECO:0000313" key="4">
    <source>
        <dbReference type="EMBL" id="KAK9126478.1"/>
    </source>
</evidence>
<feature type="compositionally biased region" description="Low complexity" evidence="2">
    <location>
        <begin position="660"/>
        <end position="684"/>
    </location>
</feature>
<dbReference type="InterPro" id="IPR054722">
    <property type="entry name" value="PolX-like_BBD"/>
</dbReference>
<organism evidence="4 5">
    <name type="scientific">Stephania cephalantha</name>
    <dbReference type="NCBI Taxonomy" id="152367"/>
    <lineage>
        <taxon>Eukaryota</taxon>
        <taxon>Viridiplantae</taxon>
        <taxon>Streptophyta</taxon>
        <taxon>Embryophyta</taxon>
        <taxon>Tracheophyta</taxon>
        <taxon>Spermatophyta</taxon>
        <taxon>Magnoliopsida</taxon>
        <taxon>Ranunculales</taxon>
        <taxon>Menispermaceae</taxon>
        <taxon>Menispermoideae</taxon>
        <taxon>Cissampelideae</taxon>
        <taxon>Stephania</taxon>
    </lineage>
</organism>
<evidence type="ECO:0000313" key="5">
    <source>
        <dbReference type="Proteomes" id="UP001419268"/>
    </source>
</evidence>
<dbReference type="Pfam" id="PF13976">
    <property type="entry name" value="gag_pre-integrs"/>
    <property type="match status" value="1"/>
</dbReference>
<keyword evidence="1" id="KW-0645">Protease</keyword>